<comment type="caution">
    <text evidence="2">The sequence shown here is derived from an EMBL/GenBank/DDBJ whole genome shotgun (WGS) entry which is preliminary data.</text>
</comment>
<feature type="repeat" description="ANK" evidence="1">
    <location>
        <begin position="257"/>
        <end position="283"/>
    </location>
</feature>
<dbReference type="Gene3D" id="1.25.40.20">
    <property type="entry name" value="Ankyrin repeat-containing domain"/>
    <property type="match status" value="1"/>
</dbReference>
<dbReference type="SUPFAM" id="SSF48403">
    <property type="entry name" value="Ankyrin repeat"/>
    <property type="match status" value="1"/>
</dbReference>
<dbReference type="Pfam" id="PF00023">
    <property type="entry name" value="Ank"/>
    <property type="match status" value="1"/>
</dbReference>
<dbReference type="OrthoDB" id="190727at2759"/>
<reference evidence="3" key="1">
    <citation type="journal article" date="2023" name="Commun. Biol.">
        <title>Genome analysis of Parmales, the sister group of diatoms, reveals the evolutionary specialization of diatoms from phago-mixotrophs to photoautotrophs.</title>
        <authorList>
            <person name="Ban H."/>
            <person name="Sato S."/>
            <person name="Yoshikawa S."/>
            <person name="Yamada K."/>
            <person name="Nakamura Y."/>
            <person name="Ichinomiya M."/>
            <person name="Sato N."/>
            <person name="Blanc-Mathieu R."/>
            <person name="Endo H."/>
            <person name="Kuwata A."/>
            <person name="Ogata H."/>
        </authorList>
    </citation>
    <scope>NUCLEOTIDE SEQUENCE [LARGE SCALE GENOMIC DNA]</scope>
</reference>
<dbReference type="PROSITE" id="PS50088">
    <property type="entry name" value="ANK_REPEAT"/>
    <property type="match status" value="1"/>
</dbReference>
<sequence length="367" mass="41768">MELGHRLAVLRLGREGDPDPSLTNIHEKTIPDAQAHKVITITRAYQTKIGLRRCLKITQEVFDRLSECPMLRNCDLLGSRIHSLEPFRTSSNLLHLNIRYTKVKDLSPVANLANLKFLDAGCTEVEDCKVLAGMENLLTLYLDDTEVNSAEEVIDGCANLSSLNVGFTNVPKSLKPRISKMCKAASRSYTFFILVMEQNKASTFDKLTKLVEEGYEIDQRCHYKFHGDDEFGALKFYKTECGQATRFFRCDHANKAMRPTALHIACFKGDIELVKKLLSFGANPKLKCWLGKVTPCFASGFEMVDGDPSAFDIVRICRKEQISRKLDKMFERDVMDWKEQTKRKEHELLCALNGVNPDETEMEVEHF</sequence>
<accession>A0A9W7G886</accession>
<dbReference type="AlphaFoldDB" id="A0A9W7G886"/>
<dbReference type="InterPro" id="IPR036770">
    <property type="entry name" value="Ankyrin_rpt-contain_sf"/>
</dbReference>
<dbReference type="Proteomes" id="UP001165065">
    <property type="component" value="Unassembled WGS sequence"/>
</dbReference>
<evidence type="ECO:0000313" key="2">
    <source>
        <dbReference type="EMBL" id="GMI36870.1"/>
    </source>
</evidence>
<evidence type="ECO:0000313" key="3">
    <source>
        <dbReference type="Proteomes" id="UP001165065"/>
    </source>
</evidence>
<keyword evidence="1" id="KW-0040">ANK repeat</keyword>
<name>A0A9W7G886_9STRA</name>
<protein>
    <submittedName>
        <fullName evidence="2">Uncharacterized protein</fullName>
    </submittedName>
</protein>
<dbReference type="InterPro" id="IPR032675">
    <property type="entry name" value="LRR_dom_sf"/>
</dbReference>
<evidence type="ECO:0000256" key="1">
    <source>
        <dbReference type="PROSITE-ProRule" id="PRU00023"/>
    </source>
</evidence>
<proteinExistence type="predicted"/>
<dbReference type="Gene3D" id="3.80.10.10">
    <property type="entry name" value="Ribonuclease Inhibitor"/>
    <property type="match status" value="1"/>
</dbReference>
<dbReference type="SMART" id="SM00248">
    <property type="entry name" value="ANK"/>
    <property type="match status" value="1"/>
</dbReference>
<dbReference type="SUPFAM" id="SSF52058">
    <property type="entry name" value="L domain-like"/>
    <property type="match status" value="1"/>
</dbReference>
<organism evidence="2 3">
    <name type="scientific">Triparma columacea</name>
    <dbReference type="NCBI Taxonomy" id="722753"/>
    <lineage>
        <taxon>Eukaryota</taxon>
        <taxon>Sar</taxon>
        <taxon>Stramenopiles</taxon>
        <taxon>Ochrophyta</taxon>
        <taxon>Bolidophyceae</taxon>
        <taxon>Parmales</taxon>
        <taxon>Triparmaceae</taxon>
        <taxon>Triparma</taxon>
    </lineage>
</organism>
<dbReference type="PROSITE" id="PS50297">
    <property type="entry name" value="ANK_REP_REGION"/>
    <property type="match status" value="1"/>
</dbReference>
<dbReference type="EMBL" id="BRYA01000978">
    <property type="protein sequence ID" value="GMI36870.1"/>
    <property type="molecule type" value="Genomic_DNA"/>
</dbReference>
<keyword evidence="3" id="KW-1185">Reference proteome</keyword>
<dbReference type="InterPro" id="IPR002110">
    <property type="entry name" value="Ankyrin_rpt"/>
</dbReference>
<gene>
    <name evidence="2" type="ORF">TrCOL_g2911</name>
</gene>